<dbReference type="OrthoDB" id="2113965at2759"/>
<organism evidence="4">
    <name type="scientific">Gongylonema pulchrum</name>
    <dbReference type="NCBI Taxonomy" id="637853"/>
    <lineage>
        <taxon>Eukaryota</taxon>
        <taxon>Metazoa</taxon>
        <taxon>Ecdysozoa</taxon>
        <taxon>Nematoda</taxon>
        <taxon>Chromadorea</taxon>
        <taxon>Rhabditida</taxon>
        <taxon>Spirurina</taxon>
        <taxon>Spiruromorpha</taxon>
        <taxon>Spiruroidea</taxon>
        <taxon>Gongylonematidae</taxon>
        <taxon>Gongylonema</taxon>
    </lineage>
</organism>
<dbReference type="Proteomes" id="UP000271098">
    <property type="component" value="Unassembled WGS sequence"/>
</dbReference>
<reference evidence="2 3" key="2">
    <citation type="submission" date="2018-11" db="EMBL/GenBank/DDBJ databases">
        <authorList>
            <consortium name="Pathogen Informatics"/>
        </authorList>
    </citation>
    <scope>NUCLEOTIDE SEQUENCE [LARGE SCALE GENOMIC DNA]</scope>
</reference>
<dbReference type="EMBL" id="UYRT01084872">
    <property type="protein sequence ID" value="VDN29383.1"/>
    <property type="molecule type" value="Genomic_DNA"/>
</dbReference>
<name>A0A183E8C7_9BILA</name>
<protein>
    <submittedName>
        <fullName evidence="2 4">Uncharacterized protein</fullName>
    </submittedName>
</protein>
<keyword evidence="1" id="KW-0175">Coiled coil</keyword>
<evidence type="ECO:0000313" key="3">
    <source>
        <dbReference type="Proteomes" id="UP000271098"/>
    </source>
</evidence>
<dbReference type="AlphaFoldDB" id="A0A183E8C7"/>
<accession>A0A183E8C7</accession>
<feature type="coiled-coil region" evidence="1">
    <location>
        <begin position="32"/>
        <end position="59"/>
    </location>
</feature>
<evidence type="ECO:0000313" key="4">
    <source>
        <dbReference type="WBParaSite" id="GPUH_0001724001-mRNA-1"/>
    </source>
</evidence>
<reference evidence="4" key="1">
    <citation type="submission" date="2016-06" db="UniProtKB">
        <authorList>
            <consortium name="WormBaseParasite"/>
        </authorList>
    </citation>
    <scope>IDENTIFICATION</scope>
</reference>
<dbReference type="WBParaSite" id="GPUH_0001724001-mRNA-1">
    <property type="protein sequence ID" value="GPUH_0001724001-mRNA-1"/>
    <property type="gene ID" value="GPUH_0001724001"/>
</dbReference>
<sequence length="204" mass="23090">MAIRSCIVEGGSTGDGANDEKARLERRNKLGAKILKAKLQNKMDLVEKLEKELQAFDEGCDQGPSSTTTKILYRSDRGDVQMPAVLKKNSEAKDTEARGRIDSAYRADKSIRDMVAEEKATTSSDRMLNIAMNAAKHRVDDDWVVDDAMMSVKRSRKAEEKEDRKIRSDLIRGWLIYFFFGACLNRGKGEFLRSSDHNFFNDLT</sequence>
<evidence type="ECO:0000313" key="2">
    <source>
        <dbReference type="EMBL" id="VDN29383.1"/>
    </source>
</evidence>
<proteinExistence type="predicted"/>
<keyword evidence="3" id="KW-1185">Reference proteome</keyword>
<gene>
    <name evidence="2" type="ORF">GPUH_LOCUS17216</name>
</gene>
<evidence type="ECO:0000256" key="1">
    <source>
        <dbReference type="SAM" id="Coils"/>
    </source>
</evidence>